<proteinExistence type="predicted"/>
<evidence type="ECO:0000313" key="1">
    <source>
        <dbReference type="EMBL" id="CAL1539731.1"/>
    </source>
</evidence>
<dbReference type="AlphaFoldDB" id="A0AAV2I2V3"/>
<name>A0AAV2I2V3_LYMST</name>
<keyword evidence="2" id="KW-1185">Reference proteome</keyword>
<feature type="non-terminal residue" evidence="1">
    <location>
        <position position="1"/>
    </location>
</feature>
<accession>A0AAV2I2V3</accession>
<reference evidence="1 2" key="1">
    <citation type="submission" date="2024-04" db="EMBL/GenBank/DDBJ databases">
        <authorList>
            <consortium name="Genoscope - CEA"/>
            <person name="William W."/>
        </authorList>
    </citation>
    <scope>NUCLEOTIDE SEQUENCE [LARGE SCALE GENOMIC DNA]</scope>
</reference>
<organism evidence="1 2">
    <name type="scientific">Lymnaea stagnalis</name>
    <name type="common">Great pond snail</name>
    <name type="synonym">Helix stagnalis</name>
    <dbReference type="NCBI Taxonomy" id="6523"/>
    <lineage>
        <taxon>Eukaryota</taxon>
        <taxon>Metazoa</taxon>
        <taxon>Spiralia</taxon>
        <taxon>Lophotrochozoa</taxon>
        <taxon>Mollusca</taxon>
        <taxon>Gastropoda</taxon>
        <taxon>Heterobranchia</taxon>
        <taxon>Euthyneura</taxon>
        <taxon>Panpulmonata</taxon>
        <taxon>Hygrophila</taxon>
        <taxon>Lymnaeoidea</taxon>
        <taxon>Lymnaeidae</taxon>
        <taxon>Lymnaea</taxon>
    </lineage>
</organism>
<comment type="caution">
    <text evidence="1">The sequence shown here is derived from an EMBL/GenBank/DDBJ whole genome shotgun (WGS) entry which is preliminary data.</text>
</comment>
<sequence>EIDRKGVPNCWTSKCESALSRLREGVLNDLDRQQRKLLNIHQLQVQSDLTKILKEHQKEQDEKDNQLNHVVR</sequence>
<dbReference type="Proteomes" id="UP001497497">
    <property type="component" value="Unassembled WGS sequence"/>
</dbReference>
<evidence type="ECO:0000313" key="2">
    <source>
        <dbReference type="Proteomes" id="UP001497497"/>
    </source>
</evidence>
<dbReference type="EMBL" id="CAXITT010000352">
    <property type="protein sequence ID" value="CAL1539731.1"/>
    <property type="molecule type" value="Genomic_DNA"/>
</dbReference>
<gene>
    <name evidence="1" type="ORF">GSLYS_00013464001</name>
</gene>
<protein>
    <submittedName>
        <fullName evidence="1">Uncharacterized protein</fullName>
    </submittedName>
</protein>